<evidence type="ECO:0000313" key="4">
    <source>
        <dbReference type="Proteomes" id="UP001367676"/>
    </source>
</evidence>
<proteinExistence type="predicted"/>
<keyword evidence="1" id="KW-1015">Disulfide bond</keyword>
<feature type="domain" description="NIDO" evidence="2">
    <location>
        <begin position="32"/>
        <end position="175"/>
    </location>
</feature>
<evidence type="ECO:0000259" key="2">
    <source>
        <dbReference type="PROSITE" id="PS51220"/>
    </source>
</evidence>
<comment type="caution">
    <text evidence="3">The sequence shown here is derived from an EMBL/GenBank/DDBJ whole genome shotgun (WGS) entry which is preliminary data.</text>
</comment>
<dbReference type="InterPro" id="IPR003886">
    <property type="entry name" value="NIDO_dom"/>
</dbReference>
<name>A0AAN9TTH8_9HEMI</name>
<dbReference type="PANTHER" id="PTHR13802:SF52">
    <property type="entry name" value="MUCIN-4"/>
    <property type="match status" value="1"/>
</dbReference>
<dbReference type="GO" id="GO:0007160">
    <property type="term" value="P:cell-matrix adhesion"/>
    <property type="evidence" value="ECO:0007669"/>
    <property type="project" value="InterPro"/>
</dbReference>
<gene>
    <name evidence="3" type="ORF">V9T40_005956</name>
</gene>
<dbReference type="Proteomes" id="UP001367676">
    <property type="component" value="Unassembled WGS sequence"/>
</dbReference>
<dbReference type="PROSITE" id="PS51220">
    <property type="entry name" value="NIDO"/>
    <property type="match status" value="1"/>
</dbReference>
<accession>A0AAN9TTH8</accession>
<dbReference type="Pfam" id="PF06119">
    <property type="entry name" value="NIDO"/>
    <property type="match status" value="1"/>
</dbReference>
<protein>
    <recommendedName>
        <fullName evidence="2">NIDO domain-containing protein</fullName>
    </recommendedName>
</protein>
<dbReference type="EMBL" id="JBBCAQ010000003">
    <property type="protein sequence ID" value="KAK7604770.1"/>
    <property type="molecule type" value="Genomic_DNA"/>
</dbReference>
<dbReference type="SMART" id="SM00539">
    <property type="entry name" value="NIDO"/>
    <property type="match status" value="1"/>
</dbReference>
<evidence type="ECO:0000256" key="1">
    <source>
        <dbReference type="ARBA" id="ARBA00023157"/>
    </source>
</evidence>
<dbReference type="PANTHER" id="PTHR13802">
    <property type="entry name" value="MUCIN 4-RELATED"/>
    <property type="match status" value="1"/>
</dbReference>
<keyword evidence="4" id="KW-1185">Reference proteome</keyword>
<dbReference type="AlphaFoldDB" id="A0AAN9TTH8"/>
<evidence type="ECO:0000313" key="3">
    <source>
        <dbReference type="EMBL" id="KAK7604770.1"/>
    </source>
</evidence>
<reference evidence="3 4" key="1">
    <citation type="submission" date="2024-03" db="EMBL/GenBank/DDBJ databases">
        <title>Adaptation during the transition from Ophiocordyceps entomopathogen to insect associate is accompanied by gene loss and intensified selection.</title>
        <authorList>
            <person name="Ward C.M."/>
            <person name="Onetto C.A."/>
            <person name="Borneman A.R."/>
        </authorList>
    </citation>
    <scope>NUCLEOTIDE SEQUENCE [LARGE SCALE GENOMIC DNA]</scope>
    <source>
        <strain evidence="3">AWRI1</strain>
        <tissue evidence="3">Single Adult Female</tissue>
    </source>
</reference>
<dbReference type="InterPro" id="IPR051495">
    <property type="entry name" value="Epithelial_Barrier/Signaling"/>
</dbReference>
<organism evidence="3 4">
    <name type="scientific">Parthenolecanium corni</name>
    <dbReference type="NCBI Taxonomy" id="536013"/>
    <lineage>
        <taxon>Eukaryota</taxon>
        <taxon>Metazoa</taxon>
        <taxon>Ecdysozoa</taxon>
        <taxon>Arthropoda</taxon>
        <taxon>Hexapoda</taxon>
        <taxon>Insecta</taxon>
        <taxon>Pterygota</taxon>
        <taxon>Neoptera</taxon>
        <taxon>Paraneoptera</taxon>
        <taxon>Hemiptera</taxon>
        <taxon>Sternorrhyncha</taxon>
        <taxon>Coccoidea</taxon>
        <taxon>Coccidae</taxon>
        <taxon>Parthenolecanium</taxon>
    </lineage>
</organism>
<sequence>MQIRKFTGISTSSNRFSDFISTIQGFLCTGSLRPTDIDRRAPGVYFRIERDLPTRTDKFGVEMCERLMWDIREGIVGAEKFIPKHSVIVTWKNMSFAGAIQKALHVTNTFQLVLATNEIFTYVIFNYADLQWTSHTEAGGDTASGEGGISAFVGFNDGNGTIEAMNIIRILSDLS</sequence>